<evidence type="ECO:0000259" key="20">
    <source>
        <dbReference type="PROSITE" id="PS50873"/>
    </source>
</evidence>
<evidence type="ECO:0000256" key="13">
    <source>
        <dbReference type="ARBA" id="ARBA00023324"/>
    </source>
</evidence>
<reference evidence="21 22" key="1">
    <citation type="submission" date="2024-04" db="EMBL/GenBank/DDBJ databases">
        <title>The reference genome of an endangered Asteraceae, Deinandra increscens subsp. villosa, native to the Central Coast of California.</title>
        <authorList>
            <person name="Guilliams M."/>
            <person name="Hasenstab-Lehman K."/>
            <person name="Meyer R."/>
            <person name="Mcevoy S."/>
        </authorList>
    </citation>
    <scope>NUCLEOTIDE SEQUENCE [LARGE SCALE GENOMIC DNA]</scope>
    <source>
        <tissue evidence="21">Leaf</tissue>
    </source>
</reference>
<feature type="disulfide bond" evidence="18">
    <location>
        <begin position="131"/>
        <end position="331"/>
    </location>
</feature>
<feature type="binding site" evidence="16">
    <location>
        <position position="75"/>
    </location>
    <ligand>
        <name>Ca(2+)</name>
        <dbReference type="ChEBI" id="CHEBI:29108"/>
        <label>1</label>
    </ligand>
</feature>
<evidence type="ECO:0000256" key="6">
    <source>
        <dbReference type="ARBA" id="ARBA00022559"/>
    </source>
</evidence>
<evidence type="ECO:0000256" key="5">
    <source>
        <dbReference type="ARBA" id="ARBA00022525"/>
    </source>
</evidence>
<comment type="subcellular location">
    <subcellularLocation>
        <location evidence="19">Secreted</location>
    </subcellularLocation>
</comment>
<dbReference type="AlphaFoldDB" id="A0AAP0DJ00"/>
<feature type="binding site" evidence="16">
    <location>
        <position position="81"/>
    </location>
    <ligand>
        <name>Ca(2+)</name>
        <dbReference type="ChEBI" id="CHEBI:29108"/>
        <label>1</label>
    </ligand>
</feature>
<feature type="binding site" evidence="16">
    <location>
        <position position="72"/>
    </location>
    <ligand>
        <name>Ca(2+)</name>
        <dbReference type="ChEBI" id="CHEBI:29108"/>
        <label>1</label>
    </ligand>
</feature>
<feature type="disulfide bond" evidence="18">
    <location>
        <begin position="208"/>
        <end position="239"/>
    </location>
</feature>
<evidence type="ECO:0000256" key="12">
    <source>
        <dbReference type="ARBA" id="ARBA00023157"/>
    </source>
</evidence>
<dbReference type="InterPro" id="IPR000823">
    <property type="entry name" value="Peroxidase_pln"/>
</dbReference>
<feature type="binding site" description="axial binding residue" evidence="16">
    <location>
        <position position="201"/>
    </location>
    <ligand>
        <name>heme b</name>
        <dbReference type="ChEBI" id="CHEBI:60344"/>
    </ligand>
    <ligandPart>
        <name>Fe</name>
        <dbReference type="ChEBI" id="CHEBI:18248"/>
    </ligandPart>
</feature>
<dbReference type="PROSITE" id="PS00436">
    <property type="entry name" value="PEROXIDASE_2"/>
    <property type="match status" value="1"/>
</dbReference>
<keyword evidence="9 16" id="KW-0106">Calcium</keyword>
<dbReference type="GO" id="GO:0140825">
    <property type="term" value="F:lactoperoxidase activity"/>
    <property type="evidence" value="ECO:0007669"/>
    <property type="project" value="UniProtKB-EC"/>
</dbReference>
<feature type="binding site" evidence="16">
    <location>
        <position position="77"/>
    </location>
    <ligand>
        <name>Ca(2+)</name>
        <dbReference type="ChEBI" id="CHEBI:29108"/>
        <label>1</label>
    </ligand>
</feature>
<evidence type="ECO:0000313" key="21">
    <source>
        <dbReference type="EMBL" id="KAK9075784.1"/>
    </source>
</evidence>
<keyword evidence="12 18" id="KW-1015">Disulfide bond</keyword>
<feature type="binding site" evidence="16">
    <location>
        <position position="255"/>
    </location>
    <ligand>
        <name>Ca(2+)</name>
        <dbReference type="ChEBI" id="CHEBI:29108"/>
        <label>2</label>
    </ligand>
</feature>
<dbReference type="PANTHER" id="PTHR31517">
    <property type="match status" value="1"/>
</dbReference>
<dbReference type="PROSITE" id="PS50873">
    <property type="entry name" value="PEROXIDASE_4"/>
    <property type="match status" value="1"/>
</dbReference>
<feature type="site" description="Transition state stabilizer" evidence="17">
    <location>
        <position position="67"/>
    </location>
</feature>
<dbReference type="GO" id="GO:0020037">
    <property type="term" value="F:heme binding"/>
    <property type="evidence" value="ECO:0007669"/>
    <property type="project" value="UniProtKB-UniRule"/>
</dbReference>
<feature type="signal peptide" evidence="19">
    <location>
        <begin position="1"/>
        <end position="21"/>
    </location>
</feature>
<dbReference type="PRINTS" id="PR00461">
    <property type="entry name" value="PLPEROXIDASE"/>
</dbReference>
<keyword evidence="13 19" id="KW-0376">Hydrogen peroxide</keyword>
<dbReference type="PROSITE" id="PS00435">
    <property type="entry name" value="PEROXIDASE_1"/>
    <property type="match status" value="1"/>
</dbReference>
<dbReference type="GO" id="GO:0005576">
    <property type="term" value="C:extracellular region"/>
    <property type="evidence" value="ECO:0007669"/>
    <property type="project" value="UniProtKB-SubCell"/>
</dbReference>
<evidence type="ECO:0000256" key="3">
    <source>
        <dbReference type="ARBA" id="ARBA00006873"/>
    </source>
</evidence>
<evidence type="ECO:0000256" key="15">
    <source>
        <dbReference type="PIRSR" id="PIRSR600823-2"/>
    </source>
</evidence>
<feature type="domain" description="Plant heme peroxidase family profile" evidence="20">
    <location>
        <begin position="30"/>
        <end position="335"/>
    </location>
</feature>
<gene>
    <name evidence="21" type="ORF">SSX86_004113</name>
</gene>
<evidence type="ECO:0000256" key="1">
    <source>
        <dbReference type="ARBA" id="ARBA00000189"/>
    </source>
</evidence>
<dbReference type="Proteomes" id="UP001408789">
    <property type="component" value="Unassembled WGS sequence"/>
</dbReference>
<dbReference type="Gene3D" id="1.10.420.10">
    <property type="entry name" value="Peroxidase, domain 2"/>
    <property type="match status" value="1"/>
</dbReference>
<feature type="disulfide bond" evidence="18">
    <location>
        <begin position="73"/>
        <end position="78"/>
    </location>
</feature>
<evidence type="ECO:0000256" key="11">
    <source>
        <dbReference type="ARBA" id="ARBA00023004"/>
    </source>
</evidence>
<dbReference type="EMBL" id="JBCNJP010000007">
    <property type="protein sequence ID" value="KAK9075784.1"/>
    <property type="molecule type" value="Genomic_DNA"/>
</dbReference>
<keyword evidence="10 19" id="KW-0560">Oxidoreductase</keyword>
<evidence type="ECO:0000256" key="7">
    <source>
        <dbReference type="ARBA" id="ARBA00022617"/>
    </source>
</evidence>
<evidence type="ECO:0000256" key="17">
    <source>
        <dbReference type="PIRSR" id="PIRSR600823-4"/>
    </source>
</evidence>
<comment type="function">
    <text evidence="2">Removal of H(2)O(2), oxidation of toxic reductants, biosynthesis and degradation of lignin, suberization, auxin catabolism, response to environmental stresses such as wounding, pathogen attack and oxidative stress. These functions might be dependent on each isozyme/isoform in each plant tissue.</text>
</comment>
<dbReference type="InterPro" id="IPR010255">
    <property type="entry name" value="Haem_peroxidase_sf"/>
</dbReference>
<feature type="disulfide bond" evidence="18">
    <location>
        <begin position="40"/>
        <end position="125"/>
    </location>
</feature>
<evidence type="ECO:0000256" key="9">
    <source>
        <dbReference type="ARBA" id="ARBA00022837"/>
    </source>
</evidence>
<keyword evidence="5 19" id="KW-0964">Secreted</keyword>
<proteinExistence type="inferred from homology"/>
<keyword evidence="6 19" id="KW-0575">Peroxidase</keyword>
<comment type="cofactor">
    <cofactor evidence="16 19">
        <name>heme b</name>
        <dbReference type="ChEBI" id="CHEBI:60344"/>
    </cofactor>
    <text evidence="16 19">Binds 1 heme b (iron(II)-protoporphyrin IX) group per subunit.</text>
</comment>
<feature type="active site" description="Proton acceptor" evidence="14">
    <location>
        <position position="71"/>
    </location>
</feature>
<keyword evidence="7 19" id="KW-0349">Heme</keyword>
<evidence type="ECO:0000256" key="19">
    <source>
        <dbReference type="RuleBase" id="RU362060"/>
    </source>
</evidence>
<comment type="similarity">
    <text evidence="19">Belongs to the peroxidase family. Classical plant (class III) peroxidase subfamily.</text>
</comment>
<dbReference type="SUPFAM" id="SSF48113">
    <property type="entry name" value="Heme-dependent peroxidases"/>
    <property type="match status" value="1"/>
</dbReference>
<name>A0AAP0DJ00_9ASTR</name>
<evidence type="ECO:0000256" key="16">
    <source>
        <dbReference type="PIRSR" id="PIRSR600823-3"/>
    </source>
</evidence>
<evidence type="ECO:0000256" key="8">
    <source>
        <dbReference type="ARBA" id="ARBA00022723"/>
    </source>
</evidence>
<comment type="cofactor">
    <cofactor evidence="16 19">
        <name>Ca(2+)</name>
        <dbReference type="ChEBI" id="CHEBI:29108"/>
    </cofactor>
    <text evidence="16 19">Binds 2 calcium ions per subunit.</text>
</comment>
<dbReference type="InterPro" id="IPR019794">
    <property type="entry name" value="Peroxidases_AS"/>
</dbReference>
<dbReference type="CDD" id="cd00693">
    <property type="entry name" value="secretory_peroxidase"/>
    <property type="match status" value="1"/>
</dbReference>
<evidence type="ECO:0000256" key="18">
    <source>
        <dbReference type="PIRSR" id="PIRSR600823-5"/>
    </source>
</evidence>
<dbReference type="EC" id="1.11.1.7" evidence="4 19"/>
<dbReference type="GO" id="GO:0046872">
    <property type="term" value="F:metal ion binding"/>
    <property type="evidence" value="ECO:0007669"/>
    <property type="project" value="UniProtKB-UniRule"/>
</dbReference>
<dbReference type="FunFam" id="1.10.420.10:FF:000001">
    <property type="entry name" value="Peroxidase"/>
    <property type="match status" value="1"/>
</dbReference>
<feature type="binding site" evidence="15">
    <location>
        <position position="171"/>
    </location>
    <ligand>
        <name>substrate</name>
    </ligand>
</feature>
<comment type="caution">
    <text evidence="21">The sequence shown here is derived from an EMBL/GenBank/DDBJ whole genome shotgun (WGS) entry which is preliminary data.</text>
</comment>
<keyword evidence="22" id="KW-1185">Reference proteome</keyword>
<keyword evidence="19" id="KW-0732">Signal</keyword>
<dbReference type="Pfam" id="PF00141">
    <property type="entry name" value="peroxidase"/>
    <property type="match status" value="1"/>
</dbReference>
<feature type="binding site" evidence="16">
    <location>
        <position position="98"/>
    </location>
    <ligand>
        <name>Ca(2+)</name>
        <dbReference type="ChEBI" id="CHEBI:29108"/>
        <label>1</label>
    </ligand>
</feature>
<evidence type="ECO:0000313" key="22">
    <source>
        <dbReference type="Proteomes" id="UP001408789"/>
    </source>
</evidence>
<dbReference type="Gene3D" id="1.10.520.10">
    <property type="match status" value="1"/>
</dbReference>
<feature type="chain" id="PRO_5042661809" description="Peroxidase" evidence="19">
    <location>
        <begin position="22"/>
        <end position="335"/>
    </location>
</feature>
<dbReference type="PRINTS" id="PR00458">
    <property type="entry name" value="PEROXIDASE"/>
</dbReference>
<feature type="binding site" evidence="16">
    <location>
        <position position="79"/>
    </location>
    <ligand>
        <name>Ca(2+)</name>
        <dbReference type="ChEBI" id="CHEBI:29108"/>
        <label>1</label>
    </ligand>
</feature>
<organism evidence="21 22">
    <name type="scientific">Deinandra increscens subsp. villosa</name>
    <dbReference type="NCBI Taxonomy" id="3103831"/>
    <lineage>
        <taxon>Eukaryota</taxon>
        <taxon>Viridiplantae</taxon>
        <taxon>Streptophyta</taxon>
        <taxon>Embryophyta</taxon>
        <taxon>Tracheophyta</taxon>
        <taxon>Spermatophyta</taxon>
        <taxon>Magnoliopsida</taxon>
        <taxon>eudicotyledons</taxon>
        <taxon>Gunneridae</taxon>
        <taxon>Pentapetalae</taxon>
        <taxon>asterids</taxon>
        <taxon>campanulids</taxon>
        <taxon>Asterales</taxon>
        <taxon>Asteraceae</taxon>
        <taxon>Asteroideae</taxon>
        <taxon>Heliantheae alliance</taxon>
        <taxon>Madieae</taxon>
        <taxon>Madiinae</taxon>
        <taxon>Deinandra</taxon>
    </lineage>
</organism>
<dbReference type="GO" id="GO:0006979">
    <property type="term" value="P:response to oxidative stress"/>
    <property type="evidence" value="ECO:0007669"/>
    <property type="project" value="UniProtKB-UniRule"/>
</dbReference>
<keyword evidence="11 16" id="KW-0408">Iron</keyword>
<keyword evidence="8 16" id="KW-0479">Metal-binding</keyword>
<dbReference type="PANTHER" id="PTHR31517:SF89">
    <property type="entry name" value="PEROXIDASE"/>
    <property type="match status" value="1"/>
</dbReference>
<evidence type="ECO:0000256" key="4">
    <source>
        <dbReference type="ARBA" id="ARBA00012313"/>
    </source>
</evidence>
<sequence>MASGFTSVLATIILLFLMAAAFDRSDAQAQLKVGFYTTKCPRAEQIVRDTVNKAVNANPGMAAGILRLFFHDCFVRGCDASLLLKTVTGSGSSEDESEQDAGANAGTLRGLEIIDQAKARLEATCPKTVSCADILAFAARDSTNIVGGFSFDMPSGRRDGRTSNINEVDLPSPGSDLNTLKRVFVGKGLSVRDMVALSGAHSIGRAGCNFVVSRLYFFNGNGTDPSLDPKYAAILKKKCPKDRISAGGITTVELDSVTPDILDNQYYRNLKQQRVLFSSDEALLESTLTKTSVTNYANNPVAWRKDFAAAMVRLGSTGVLTGTKGEIRNKCGVVN</sequence>
<feature type="binding site" evidence="16">
    <location>
        <position position="258"/>
    </location>
    <ligand>
        <name>Ca(2+)</name>
        <dbReference type="ChEBI" id="CHEBI:29108"/>
        <label>2</label>
    </ligand>
</feature>
<evidence type="ECO:0000256" key="2">
    <source>
        <dbReference type="ARBA" id="ARBA00002322"/>
    </source>
</evidence>
<dbReference type="FunFam" id="1.10.520.10:FF:000008">
    <property type="entry name" value="Peroxidase"/>
    <property type="match status" value="1"/>
</dbReference>
<dbReference type="GO" id="GO:0042744">
    <property type="term" value="P:hydrogen peroxide catabolic process"/>
    <property type="evidence" value="ECO:0007669"/>
    <property type="project" value="UniProtKB-KW"/>
</dbReference>
<dbReference type="InterPro" id="IPR002016">
    <property type="entry name" value="Haem_peroxidase"/>
</dbReference>
<accession>A0AAP0DJ00</accession>
<evidence type="ECO:0000256" key="14">
    <source>
        <dbReference type="PIRSR" id="PIRSR600823-1"/>
    </source>
</evidence>
<feature type="binding site" evidence="16">
    <location>
        <position position="263"/>
    </location>
    <ligand>
        <name>Ca(2+)</name>
        <dbReference type="ChEBI" id="CHEBI:29108"/>
        <label>2</label>
    </ligand>
</feature>
<evidence type="ECO:0000256" key="10">
    <source>
        <dbReference type="ARBA" id="ARBA00023002"/>
    </source>
</evidence>
<dbReference type="InterPro" id="IPR019793">
    <property type="entry name" value="Peroxidases_heam-ligand_BS"/>
</dbReference>
<comment type="catalytic activity">
    <reaction evidence="1 19">
        <text>2 a phenolic donor + H2O2 = 2 a phenolic radical donor + 2 H2O</text>
        <dbReference type="Rhea" id="RHEA:56136"/>
        <dbReference type="ChEBI" id="CHEBI:15377"/>
        <dbReference type="ChEBI" id="CHEBI:16240"/>
        <dbReference type="ChEBI" id="CHEBI:139520"/>
        <dbReference type="ChEBI" id="CHEBI:139521"/>
        <dbReference type="EC" id="1.11.1.7"/>
    </reaction>
</comment>
<comment type="similarity">
    <text evidence="3">Belongs to the peroxidase family. Ascorbate peroxidase subfamily.</text>
</comment>
<protein>
    <recommendedName>
        <fullName evidence="4 19">Peroxidase</fullName>
        <ecNumber evidence="4 19">1.11.1.7</ecNumber>
    </recommendedName>
</protein>
<dbReference type="InterPro" id="IPR033905">
    <property type="entry name" value="Secretory_peroxidase"/>
</dbReference>